<dbReference type="Pfam" id="PF07690">
    <property type="entry name" value="MFS_1"/>
    <property type="match status" value="1"/>
</dbReference>
<feature type="region of interest" description="Disordered" evidence="4">
    <location>
        <begin position="1"/>
        <end position="31"/>
    </location>
</feature>
<dbReference type="InterPro" id="IPR011701">
    <property type="entry name" value="MFS"/>
</dbReference>
<feature type="transmembrane region" description="Helical" evidence="5">
    <location>
        <begin position="244"/>
        <end position="272"/>
    </location>
</feature>
<accession>A0A9X9WXF9</accession>
<feature type="transmembrane region" description="Helical" evidence="5">
    <location>
        <begin position="324"/>
        <end position="346"/>
    </location>
</feature>
<comment type="caution">
    <text evidence="7">The sequence shown here is derived from an EMBL/GenBank/DDBJ whole genome shotgun (WGS) entry which is preliminary data.</text>
</comment>
<dbReference type="PANTHER" id="PTHR23520:SF5">
    <property type="entry name" value="TRANSPORTER, PUTATIVE (AFU_ORTHOLOGUE AFUA_3G04000)-RELATED"/>
    <property type="match status" value="1"/>
</dbReference>
<dbReference type="Gene3D" id="1.20.1250.20">
    <property type="entry name" value="MFS general substrate transporter like domains"/>
    <property type="match status" value="1"/>
</dbReference>
<dbReference type="PROSITE" id="PS50850">
    <property type="entry name" value="MFS"/>
    <property type="match status" value="1"/>
</dbReference>
<evidence type="ECO:0000256" key="1">
    <source>
        <dbReference type="ARBA" id="ARBA00022692"/>
    </source>
</evidence>
<evidence type="ECO:0000259" key="6">
    <source>
        <dbReference type="PROSITE" id="PS50850"/>
    </source>
</evidence>
<evidence type="ECO:0000256" key="5">
    <source>
        <dbReference type="SAM" id="Phobius"/>
    </source>
</evidence>
<keyword evidence="8" id="KW-1185">Reference proteome</keyword>
<gene>
    <name evidence="7" type="ORF">GXW76_11710</name>
</gene>
<feature type="domain" description="Major facilitator superfamily (MFS) profile" evidence="6">
    <location>
        <begin position="37"/>
        <end position="424"/>
    </location>
</feature>
<evidence type="ECO:0000256" key="2">
    <source>
        <dbReference type="ARBA" id="ARBA00022989"/>
    </source>
</evidence>
<dbReference type="SUPFAM" id="SSF103473">
    <property type="entry name" value="MFS general substrate transporter"/>
    <property type="match status" value="1"/>
</dbReference>
<proteinExistence type="predicted"/>
<dbReference type="InterPro" id="IPR036259">
    <property type="entry name" value="MFS_trans_sf"/>
</dbReference>
<protein>
    <submittedName>
        <fullName evidence="7">MFS transporter</fullName>
    </submittedName>
</protein>
<evidence type="ECO:0000313" key="8">
    <source>
        <dbReference type="Proteomes" id="UP001138751"/>
    </source>
</evidence>
<feature type="transmembrane region" description="Helical" evidence="5">
    <location>
        <begin position="284"/>
        <end position="304"/>
    </location>
</feature>
<dbReference type="Proteomes" id="UP001138751">
    <property type="component" value="Unassembled WGS sequence"/>
</dbReference>
<dbReference type="InterPro" id="IPR020846">
    <property type="entry name" value="MFS_dom"/>
</dbReference>
<sequence length="429" mass="43910">MPRFTANRSAPFFRPADRPPDTNIRAPSHAAATGRQDLRSILLARGLRDFGDGLVAVLLPAYLLALGFGAAEVGVVATAALLGSALMTLGVGVAGARADPRTLLLLAALLMVVTGLGFAMAGGLAAILALALVGTINPSAGSVSVFVPLEQSALTHATPDAERTAVFARYSLVGALAAASGALAAGVPEALGVLGLSETSALRSPFIVYALLGLACWAAYRAMPLQPPGAPGNGHAPLGPSRGIVLRLAALFSVDSFAGGLAVQSLLALWLFERFDLSLTEAGLFFFWSGVLSAFSFPVAAWLAGRVGLVNTMVFTHIPSSLCLIAATFAPDVSWALGLLLLRAALSQMDVPTRTSYVMAVVTPAERTAAASVTAVPRSLAAAAGPAIAGAVIAMGYPTAPFILCGALKIAYDLALLRAFGRMKPPEER</sequence>
<reference evidence="7" key="2">
    <citation type="journal article" date="2021" name="Syst. Appl. Microbiol.">
        <title>Roseomonas hellenica sp. nov., isolated from roots of wild-growing Alkanna tinctoria.</title>
        <authorList>
            <person name="Rat A."/>
            <person name="Naranjo H.D."/>
            <person name="Lebbe L."/>
            <person name="Cnockaert M."/>
            <person name="Krigas N."/>
            <person name="Grigoriadou K."/>
            <person name="Maloupa E."/>
            <person name="Willems A."/>
        </authorList>
    </citation>
    <scope>NUCLEOTIDE SEQUENCE</scope>
    <source>
        <strain evidence="7">LMG 31231</strain>
    </source>
</reference>
<dbReference type="AlphaFoldDB" id="A0A9X9WXF9"/>
<keyword evidence="1 5" id="KW-0812">Transmembrane</keyword>
<reference evidence="7" key="1">
    <citation type="submission" date="2020-01" db="EMBL/GenBank/DDBJ databases">
        <authorList>
            <person name="Rat A."/>
        </authorList>
    </citation>
    <scope>NUCLEOTIDE SEQUENCE</scope>
    <source>
        <strain evidence="7">LMG 31231</strain>
    </source>
</reference>
<evidence type="ECO:0000256" key="4">
    <source>
        <dbReference type="SAM" id="MobiDB-lite"/>
    </source>
</evidence>
<feature type="transmembrane region" description="Helical" evidence="5">
    <location>
        <begin position="206"/>
        <end position="224"/>
    </location>
</feature>
<feature type="transmembrane region" description="Helical" evidence="5">
    <location>
        <begin position="50"/>
        <end position="69"/>
    </location>
</feature>
<dbReference type="PANTHER" id="PTHR23520">
    <property type="entry name" value="TRANSPORTER, PUTATIVE (AFU_ORTHOLOGUE AFUA_3G04000)-RELATED"/>
    <property type="match status" value="1"/>
</dbReference>
<keyword evidence="2 5" id="KW-1133">Transmembrane helix</keyword>
<evidence type="ECO:0000313" key="7">
    <source>
        <dbReference type="EMBL" id="MBR0671838.1"/>
    </source>
</evidence>
<evidence type="ECO:0000256" key="3">
    <source>
        <dbReference type="ARBA" id="ARBA00023136"/>
    </source>
</evidence>
<dbReference type="RefSeq" id="WP_211862214.1">
    <property type="nucleotide sequence ID" value="NZ_JAAEDM010000027.1"/>
</dbReference>
<feature type="transmembrane region" description="Helical" evidence="5">
    <location>
        <begin position="103"/>
        <end position="136"/>
    </location>
</feature>
<feature type="transmembrane region" description="Helical" evidence="5">
    <location>
        <begin position="75"/>
        <end position="96"/>
    </location>
</feature>
<feature type="transmembrane region" description="Helical" evidence="5">
    <location>
        <begin position="172"/>
        <end position="194"/>
    </location>
</feature>
<dbReference type="EMBL" id="JAAEDM010000027">
    <property type="protein sequence ID" value="MBR0671838.1"/>
    <property type="molecule type" value="Genomic_DNA"/>
</dbReference>
<keyword evidence="3 5" id="KW-0472">Membrane</keyword>
<dbReference type="GO" id="GO:0022857">
    <property type="term" value="F:transmembrane transporter activity"/>
    <property type="evidence" value="ECO:0007669"/>
    <property type="project" value="InterPro"/>
</dbReference>
<organism evidence="7 8">
    <name type="scientific">Neoroseomonas soli</name>
    <dbReference type="NCBI Taxonomy" id="1081025"/>
    <lineage>
        <taxon>Bacteria</taxon>
        <taxon>Pseudomonadati</taxon>
        <taxon>Pseudomonadota</taxon>
        <taxon>Alphaproteobacteria</taxon>
        <taxon>Acetobacterales</taxon>
        <taxon>Acetobacteraceae</taxon>
        <taxon>Neoroseomonas</taxon>
    </lineage>
</organism>
<name>A0A9X9WXF9_9PROT</name>